<reference evidence="2 3" key="1">
    <citation type="submission" date="2017-11" db="EMBL/GenBank/DDBJ databases">
        <authorList>
            <person name="Kracher B."/>
        </authorList>
    </citation>
    <scope>NUCLEOTIDE SEQUENCE [LARGE SCALE GENOMIC DNA]</scope>
    <source>
        <strain evidence="2 3">RACE1</strain>
    </source>
</reference>
<keyword evidence="1" id="KW-0812">Transmembrane</keyword>
<evidence type="ECO:0000313" key="3">
    <source>
        <dbReference type="Proteomes" id="UP000275772"/>
    </source>
</evidence>
<dbReference type="EMBL" id="UNSH01000046">
    <property type="protein sequence ID" value="SZF02995.1"/>
    <property type="molecule type" value="Genomic_DNA"/>
</dbReference>
<dbReference type="VEuPathDB" id="FungiDB:BLGHR1_13782"/>
<gene>
    <name evidence="2" type="ORF">BLGHR1_13782</name>
</gene>
<organism evidence="2 3">
    <name type="scientific">Blumeria hordei</name>
    <name type="common">Barley powdery mildew</name>
    <name type="synonym">Blumeria graminis f. sp. hordei</name>
    <dbReference type="NCBI Taxonomy" id="2867405"/>
    <lineage>
        <taxon>Eukaryota</taxon>
        <taxon>Fungi</taxon>
        <taxon>Dikarya</taxon>
        <taxon>Ascomycota</taxon>
        <taxon>Pezizomycotina</taxon>
        <taxon>Leotiomycetes</taxon>
        <taxon>Erysiphales</taxon>
        <taxon>Erysiphaceae</taxon>
        <taxon>Blumeria</taxon>
    </lineage>
</organism>
<accession>A0A383UTU4</accession>
<evidence type="ECO:0000313" key="2">
    <source>
        <dbReference type="EMBL" id="SZF02995.1"/>
    </source>
</evidence>
<sequence>MRTVLEIAAYKVDGCSSLHFLHQAFQLSLRSFVTFAPHSLCLKSPVDSLTLYTFHILTFLIPVLSTLQSSLPSVSISNFSMYSQVVVISILAATVSSSVIGSLLPIATTGLSALQQGQDSPLDLALSLTDKRANDDKGKDAAKGKDATAADAGGNVFGKCVPKMIFVGGLGNRPATEFTFQSSDPICSEGQQEALNPNIITNHIKDVVNTKCDATDAGKALVADAIVKVAALKDRNQATADTWNQALGLA</sequence>
<keyword evidence="1" id="KW-1133">Transmembrane helix</keyword>
<keyword evidence="1" id="KW-0472">Membrane</keyword>
<dbReference type="AlphaFoldDB" id="A0A383UTU4"/>
<name>A0A383UTU4_BLUHO</name>
<dbReference type="Proteomes" id="UP000275772">
    <property type="component" value="Unassembled WGS sequence"/>
</dbReference>
<feature type="transmembrane region" description="Helical" evidence="1">
    <location>
        <begin position="79"/>
        <end position="104"/>
    </location>
</feature>
<proteinExistence type="predicted"/>
<protein>
    <submittedName>
        <fullName evidence="2">Uncharacterized protein</fullName>
    </submittedName>
</protein>
<evidence type="ECO:0000256" key="1">
    <source>
        <dbReference type="SAM" id="Phobius"/>
    </source>
</evidence>